<dbReference type="PANTHER" id="PTHR34374">
    <property type="entry name" value="LARGE RIBOSOMAL RNA SUBUNIT ACCUMULATION PROTEIN YCED HOMOLOG 1, CHLOROPLASTIC"/>
    <property type="match status" value="1"/>
</dbReference>
<dbReference type="Pfam" id="PF02620">
    <property type="entry name" value="YceD"/>
    <property type="match status" value="1"/>
</dbReference>
<dbReference type="EMBL" id="NMVQ01000046">
    <property type="protein sequence ID" value="OYO17310.1"/>
    <property type="molecule type" value="Genomic_DNA"/>
</dbReference>
<evidence type="ECO:0000313" key="1">
    <source>
        <dbReference type="EMBL" id="OYO17310.1"/>
    </source>
</evidence>
<accession>A0A255GNB2</accession>
<name>A0A255GNB2_9ACTN</name>
<evidence type="ECO:0000313" key="2">
    <source>
        <dbReference type="Proteomes" id="UP000216311"/>
    </source>
</evidence>
<dbReference type="Proteomes" id="UP000216311">
    <property type="component" value="Unassembled WGS sequence"/>
</dbReference>
<sequence length="183" mass="19924">MSTSARPLDRRDPLVIDTHDLGRRAGAMKELHTSTEAPEGIGGDVIGVPTGSPIQLDLRLESVVEGVLVTGTAEVTVVGQCGRCLDPIEQGLEIDVQELYLYPGTEPDDAEASRMEGELIDLEPLVRDEVVLELPFMPLCRDDCEGLCPTCGANLNADPEHRHEEAVDPRWGDLAAWQNRSDN</sequence>
<dbReference type="OrthoDB" id="9790372at2"/>
<comment type="caution">
    <text evidence="1">The sequence shown here is derived from an EMBL/GenBank/DDBJ whole genome shotgun (WGS) entry which is preliminary data.</text>
</comment>
<dbReference type="RefSeq" id="WP_094365389.1">
    <property type="nucleotide sequence ID" value="NZ_NMVQ01000046.1"/>
</dbReference>
<dbReference type="PANTHER" id="PTHR34374:SF1">
    <property type="entry name" value="LARGE RIBOSOMAL RNA SUBUNIT ACCUMULATION PROTEIN YCED HOMOLOG 1, CHLOROPLASTIC"/>
    <property type="match status" value="1"/>
</dbReference>
<dbReference type="InterPro" id="IPR003772">
    <property type="entry name" value="YceD"/>
</dbReference>
<dbReference type="AlphaFoldDB" id="A0A255GNB2"/>
<keyword evidence="2" id="KW-1185">Reference proteome</keyword>
<organism evidence="1 2">
    <name type="scientific">Enemella dayhoffiae</name>
    <dbReference type="NCBI Taxonomy" id="2016507"/>
    <lineage>
        <taxon>Bacteria</taxon>
        <taxon>Bacillati</taxon>
        <taxon>Actinomycetota</taxon>
        <taxon>Actinomycetes</taxon>
        <taxon>Propionibacteriales</taxon>
        <taxon>Propionibacteriaceae</taxon>
        <taxon>Enemella</taxon>
    </lineage>
</organism>
<protein>
    <submittedName>
        <fullName evidence="1">Metal-binding protein</fullName>
    </submittedName>
</protein>
<proteinExistence type="predicted"/>
<reference evidence="1 2" key="1">
    <citation type="submission" date="2017-07" db="EMBL/GenBank/DDBJ databases">
        <title>Draft whole genome sequences of clinical Proprionibacteriaceae strains.</title>
        <authorList>
            <person name="Bernier A.-M."/>
            <person name="Bernard K."/>
            <person name="Domingo M.-C."/>
        </authorList>
    </citation>
    <scope>NUCLEOTIDE SEQUENCE [LARGE SCALE GENOMIC DNA]</scope>
    <source>
        <strain evidence="1 2">NML 130396</strain>
    </source>
</reference>
<gene>
    <name evidence="1" type="ORF">CGZ93_17275</name>
</gene>